<dbReference type="KEGG" id="sgp:SpiGrapes_2804"/>
<name>G8QWI4_SPHPG</name>
<proteinExistence type="predicted"/>
<protein>
    <submittedName>
        <fullName evidence="1">Uncharacterized protein</fullName>
    </submittedName>
</protein>
<dbReference type="STRING" id="158190.SpiGrapes_2804"/>
<organism evidence="1 2">
    <name type="scientific">Sphaerochaeta pleomorpha (strain ATCC BAA-1885 / DSM 22778 / Grapes)</name>
    <dbReference type="NCBI Taxonomy" id="158190"/>
    <lineage>
        <taxon>Bacteria</taxon>
        <taxon>Pseudomonadati</taxon>
        <taxon>Spirochaetota</taxon>
        <taxon>Spirochaetia</taxon>
        <taxon>Spirochaetales</taxon>
        <taxon>Sphaerochaetaceae</taxon>
        <taxon>Sphaerochaeta</taxon>
    </lineage>
</organism>
<gene>
    <name evidence="1" type="ordered locus">SpiGrapes_2804</name>
</gene>
<dbReference type="HOGENOM" id="CLU_2371333_0_0_12"/>
<reference evidence="1 2" key="1">
    <citation type="submission" date="2011-11" db="EMBL/GenBank/DDBJ databases">
        <title>Complete sequence of Spirochaeta sp. grapes.</title>
        <authorList>
            <consortium name="US DOE Joint Genome Institute"/>
            <person name="Lucas S."/>
            <person name="Han J."/>
            <person name="Lapidus A."/>
            <person name="Cheng J.-F."/>
            <person name="Goodwin L."/>
            <person name="Pitluck S."/>
            <person name="Peters L."/>
            <person name="Ovchinnikova G."/>
            <person name="Munk A.C."/>
            <person name="Detter J.C."/>
            <person name="Han C."/>
            <person name="Tapia R."/>
            <person name="Land M."/>
            <person name="Hauser L."/>
            <person name="Kyrpides N."/>
            <person name="Ivanova N."/>
            <person name="Pagani I."/>
            <person name="Ritalahtilisa K."/>
            <person name="Loeffler F."/>
            <person name="Woyke T."/>
        </authorList>
    </citation>
    <scope>NUCLEOTIDE SEQUENCE [LARGE SCALE GENOMIC DNA]</scope>
    <source>
        <strain evidence="2">ATCC BAA-1885 / DSM 22778 / Grapes</strain>
    </source>
</reference>
<accession>G8QWI4</accession>
<dbReference type="AlphaFoldDB" id="G8QWI4"/>
<sequence>MTSPLGGMKQLQGYFAGMENYPSGNNRLPRLGYLRYVSSLFKSVCIWAQGNGGYRSSIGTRTTYPQTAIAMVEVIDYCSRSKASLGCFPKKFFKV</sequence>
<keyword evidence="2" id="KW-1185">Reference proteome</keyword>
<evidence type="ECO:0000313" key="1">
    <source>
        <dbReference type="EMBL" id="AEV30560.1"/>
    </source>
</evidence>
<dbReference type="Proteomes" id="UP000005632">
    <property type="component" value="Chromosome"/>
</dbReference>
<evidence type="ECO:0000313" key="2">
    <source>
        <dbReference type="Proteomes" id="UP000005632"/>
    </source>
</evidence>
<dbReference type="EMBL" id="CP003155">
    <property type="protein sequence ID" value="AEV30560.1"/>
    <property type="molecule type" value="Genomic_DNA"/>
</dbReference>